<keyword evidence="1" id="KW-0472">Membrane</keyword>
<evidence type="ECO:0000313" key="2">
    <source>
        <dbReference type="EMBL" id="CCC47562.1"/>
    </source>
</evidence>
<keyword evidence="1" id="KW-0812">Transmembrane</keyword>
<reference evidence="2" key="1">
    <citation type="journal article" date="2012" name="Proc. Natl. Acad. Sci. U.S.A.">
        <title>Antigenic diversity is generated by distinct evolutionary mechanisms in African trypanosome species.</title>
        <authorList>
            <person name="Jackson A.P."/>
            <person name="Berry A."/>
            <person name="Aslett M."/>
            <person name="Allison H.C."/>
            <person name="Burton P."/>
            <person name="Vavrova-Anderson J."/>
            <person name="Brown R."/>
            <person name="Browne H."/>
            <person name="Corton N."/>
            <person name="Hauser H."/>
            <person name="Gamble J."/>
            <person name="Gilderthorp R."/>
            <person name="Marcello L."/>
            <person name="McQuillan J."/>
            <person name="Otto T.D."/>
            <person name="Quail M.A."/>
            <person name="Sanders M.J."/>
            <person name="van Tonder A."/>
            <person name="Ginger M.L."/>
            <person name="Field M.C."/>
            <person name="Barry J.D."/>
            <person name="Hertz-Fowler C."/>
            <person name="Berriman M."/>
        </authorList>
    </citation>
    <scope>NUCLEOTIDE SEQUENCE</scope>
    <source>
        <strain evidence="2">Y486</strain>
    </source>
</reference>
<feature type="transmembrane region" description="Helical" evidence="1">
    <location>
        <begin position="37"/>
        <end position="59"/>
    </location>
</feature>
<name>G0TUC8_TRYVY</name>
<protein>
    <submittedName>
        <fullName evidence="2">Uncharacterized protein</fullName>
    </submittedName>
</protein>
<accession>G0TUC8</accession>
<sequence>MHAHTNTGGCLGSVLLPLPYKILSPLYCCTLYRAKKLFVIVIVIIIIIQTRSLVAHLFVRCYFLSSSPLYLNARLRVAFLKSFLFFPSPFADDFYVSTADIRWCRVITKKSTKQREMRKQS</sequence>
<gene>
    <name evidence="2" type="ORF">TVY486_0402280</name>
</gene>
<dbReference type="EMBL" id="HE573020">
    <property type="protein sequence ID" value="CCC47562.1"/>
    <property type="molecule type" value="Genomic_DNA"/>
</dbReference>
<keyword evidence="1" id="KW-1133">Transmembrane helix</keyword>
<dbReference type="VEuPathDB" id="TriTrypDB:TvY486_0402280"/>
<dbReference type="AlphaFoldDB" id="G0TUC8"/>
<organism evidence="2">
    <name type="scientific">Trypanosoma vivax (strain Y486)</name>
    <dbReference type="NCBI Taxonomy" id="1055687"/>
    <lineage>
        <taxon>Eukaryota</taxon>
        <taxon>Discoba</taxon>
        <taxon>Euglenozoa</taxon>
        <taxon>Kinetoplastea</taxon>
        <taxon>Metakinetoplastina</taxon>
        <taxon>Trypanosomatida</taxon>
        <taxon>Trypanosomatidae</taxon>
        <taxon>Trypanosoma</taxon>
        <taxon>Duttonella</taxon>
    </lineage>
</organism>
<evidence type="ECO:0000256" key="1">
    <source>
        <dbReference type="SAM" id="Phobius"/>
    </source>
</evidence>
<proteinExistence type="predicted"/>